<organism evidence="1">
    <name type="scientific">Megasphaera elsdenii CAG:570</name>
    <dbReference type="NCBI Taxonomy" id="1263087"/>
    <lineage>
        <taxon>Bacteria</taxon>
        <taxon>Bacillati</taxon>
        <taxon>Bacillota</taxon>
        <taxon>Negativicutes</taxon>
        <taxon>Veillonellales</taxon>
        <taxon>Veillonellaceae</taxon>
        <taxon>Megasphaera</taxon>
    </lineage>
</organism>
<reference evidence="1" key="1">
    <citation type="submission" date="2012-11" db="EMBL/GenBank/DDBJ databases">
        <title>Dependencies among metagenomic species, viruses, plasmids and units of genetic variation.</title>
        <authorList>
            <person name="Nielsen H.B."/>
            <person name="Almeida M."/>
            <person name="Juncker A.S."/>
            <person name="Rasmussen S."/>
            <person name="Li J."/>
            <person name="Sunagawa S."/>
            <person name="Plichta D."/>
            <person name="Gautier L."/>
            <person name="Le Chatelier E."/>
            <person name="Peletier E."/>
            <person name="Bonde I."/>
            <person name="Nielsen T."/>
            <person name="Manichanh C."/>
            <person name="Arumugam M."/>
            <person name="Batto J."/>
            <person name="Santos M.B.Q.D."/>
            <person name="Blom N."/>
            <person name="Borruel N."/>
            <person name="Burgdorf K.S."/>
            <person name="Boumezbeur F."/>
            <person name="Casellas F."/>
            <person name="Dore J."/>
            <person name="Guarner F."/>
            <person name="Hansen T."/>
            <person name="Hildebrand F."/>
            <person name="Kaas R.S."/>
            <person name="Kennedy S."/>
            <person name="Kristiansen K."/>
            <person name="Kultima J.R."/>
            <person name="Leonard P."/>
            <person name="Levenez F."/>
            <person name="Lund O."/>
            <person name="Moumen B."/>
            <person name="Le Paslier D."/>
            <person name="Pons N."/>
            <person name="Pedersen O."/>
            <person name="Prifti E."/>
            <person name="Qin J."/>
            <person name="Raes J."/>
            <person name="Tap J."/>
            <person name="Tims S."/>
            <person name="Ussery D.W."/>
            <person name="Yamada T."/>
            <person name="MetaHit consortium"/>
            <person name="Renault P."/>
            <person name="Sicheritz-Ponten T."/>
            <person name="Bork P."/>
            <person name="Wang J."/>
            <person name="Brunak S."/>
            <person name="Ehrlich S.D."/>
        </authorList>
    </citation>
    <scope>NUCLEOTIDE SEQUENCE [LARGE SCALE GENOMIC DNA]</scope>
</reference>
<gene>
    <name evidence="1" type="ORF">BN715_00191</name>
</gene>
<dbReference type="EMBL" id="CBKE010000369">
    <property type="protein sequence ID" value="CDF05842.1"/>
    <property type="molecule type" value="Genomic_DNA"/>
</dbReference>
<name>R7N182_MEGEL</name>
<dbReference type="AlphaFoldDB" id="R7N182"/>
<evidence type="ECO:0000313" key="1">
    <source>
        <dbReference type="EMBL" id="CDF05842.1"/>
    </source>
</evidence>
<dbReference type="Proteomes" id="UP000017908">
    <property type="component" value="Unassembled WGS sequence"/>
</dbReference>
<proteinExistence type="predicted"/>
<protein>
    <submittedName>
        <fullName evidence="1">Uncharacterized protein</fullName>
    </submittedName>
</protein>
<accession>R7N182</accession>
<dbReference type="AntiFam" id="ANF00141">
    <property type="entry name" value="Shadow ORF (opposite guaB)"/>
</dbReference>
<comment type="caution">
    <text evidence="1">The sequence shown here is derived from an EMBL/GenBank/DDBJ whole genome shotgun (WGS) entry which is preliminary data.</text>
</comment>
<sequence>MAVSRIDDDDVDFGCDEGIEAVCHVMGYADSSGDQEAAITVFGRVRVFRSFFDILDGNEALQVTFFIDKG</sequence>